<comment type="caution">
    <text evidence="3">The sequence shown here is derived from an EMBL/GenBank/DDBJ whole genome shotgun (WGS) entry which is preliminary data.</text>
</comment>
<dbReference type="GO" id="GO:0046983">
    <property type="term" value="F:protein dimerization activity"/>
    <property type="evidence" value="ECO:0007669"/>
    <property type="project" value="InterPro"/>
</dbReference>
<name>A0A9W9ZX30_9CNID</name>
<dbReference type="Proteomes" id="UP001163046">
    <property type="component" value="Unassembled WGS sequence"/>
</dbReference>
<gene>
    <name evidence="3" type="ORF">OS493_036935</name>
</gene>
<sequence length="143" mass="16623">MGWGTGHQVSLLSRMENSTMSQYDYNLMCTENREFLYENEGITGINPDFVYQKRRQPDRDATNMASGADFAETRIIPNQQPRKRKRNSLKDKMRTEAEQTAYKKLKELIPSLRGNKRITKLQTIREACLYIENLQKTLTGIKG</sequence>
<dbReference type="EMBL" id="MU825461">
    <property type="protein sequence ID" value="KAJ7388568.1"/>
    <property type="molecule type" value="Genomic_DNA"/>
</dbReference>
<protein>
    <recommendedName>
        <fullName evidence="2">BHLH domain-containing protein</fullName>
    </recommendedName>
</protein>
<dbReference type="InterPro" id="IPR011598">
    <property type="entry name" value="bHLH_dom"/>
</dbReference>
<evidence type="ECO:0000259" key="2">
    <source>
        <dbReference type="PROSITE" id="PS50888"/>
    </source>
</evidence>
<evidence type="ECO:0000313" key="4">
    <source>
        <dbReference type="Proteomes" id="UP001163046"/>
    </source>
</evidence>
<keyword evidence="4" id="KW-1185">Reference proteome</keyword>
<reference evidence="3" key="1">
    <citation type="submission" date="2023-01" db="EMBL/GenBank/DDBJ databases">
        <title>Genome assembly of the deep-sea coral Lophelia pertusa.</title>
        <authorList>
            <person name="Herrera S."/>
            <person name="Cordes E."/>
        </authorList>
    </citation>
    <scope>NUCLEOTIDE SEQUENCE</scope>
    <source>
        <strain evidence="3">USNM1676648</strain>
        <tissue evidence="3">Polyp</tissue>
    </source>
</reference>
<accession>A0A9W9ZX30</accession>
<proteinExistence type="predicted"/>
<dbReference type="Gene3D" id="4.10.280.10">
    <property type="entry name" value="Helix-loop-helix DNA-binding domain"/>
    <property type="match status" value="1"/>
</dbReference>
<dbReference type="PROSITE" id="PS50888">
    <property type="entry name" value="BHLH"/>
    <property type="match status" value="1"/>
</dbReference>
<dbReference type="Pfam" id="PF00010">
    <property type="entry name" value="HLH"/>
    <property type="match status" value="1"/>
</dbReference>
<evidence type="ECO:0000256" key="1">
    <source>
        <dbReference type="SAM" id="MobiDB-lite"/>
    </source>
</evidence>
<feature type="region of interest" description="Disordered" evidence="1">
    <location>
        <begin position="60"/>
        <end position="96"/>
    </location>
</feature>
<feature type="domain" description="BHLH" evidence="2">
    <location>
        <begin position="82"/>
        <end position="134"/>
    </location>
</feature>
<organism evidence="3 4">
    <name type="scientific">Desmophyllum pertusum</name>
    <dbReference type="NCBI Taxonomy" id="174260"/>
    <lineage>
        <taxon>Eukaryota</taxon>
        <taxon>Metazoa</taxon>
        <taxon>Cnidaria</taxon>
        <taxon>Anthozoa</taxon>
        <taxon>Hexacorallia</taxon>
        <taxon>Scleractinia</taxon>
        <taxon>Caryophylliina</taxon>
        <taxon>Caryophylliidae</taxon>
        <taxon>Desmophyllum</taxon>
    </lineage>
</organism>
<dbReference type="SUPFAM" id="SSF47459">
    <property type="entry name" value="HLH, helix-loop-helix DNA-binding domain"/>
    <property type="match status" value="1"/>
</dbReference>
<dbReference type="SMART" id="SM00353">
    <property type="entry name" value="HLH"/>
    <property type="match status" value="1"/>
</dbReference>
<dbReference type="InterPro" id="IPR036638">
    <property type="entry name" value="HLH_DNA-bd_sf"/>
</dbReference>
<evidence type="ECO:0000313" key="3">
    <source>
        <dbReference type="EMBL" id="KAJ7388568.1"/>
    </source>
</evidence>
<dbReference type="AlphaFoldDB" id="A0A9W9ZX30"/>
<dbReference type="OrthoDB" id="10047910at2759"/>